<dbReference type="GO" id="GO:0030479">
    <property type="term" value="C:actin cortical patch"/>
    <property type="evidence" value="ECO:0007669"/>
    <property type="project" value="TreeGrafter"/>
</dbReference>
<reference evidence="1 2" key="1">
    <citation type="submission" date="2016-03" db="EMBL/GenBank/DDBJ databases">
        <title>Whole genome sequencing of Grifola frondosa 9006-11.</title>
        <authorList>
            <person name="Min B."/>
            <person name="Park H."/>
            <person name="Kim J.-G."/>
            <person name="Cho H."/>
            <person name="Oh Y.-L."/>
            <person name="Kong W.-S."/>
            <person name="Choi I.-G."/>
        </authorList>
    </citation>
    <scope>NUCLEOTIDE SEQUENCE [LARGE SCALE GENOMIC DNA]</scope>
    <source>
        <strain evidence="1 2">9006-11</strain>
    </source>
</reference>
<dbReference type="InterPro" id="IPR016024">
    <property type="entry name" value="ARM-type_fold"/>
</dbReference>
<comment type="caution">
    <text evidence="1">The sequence shown here is derived from an EMBL/GenBank/DDBJ whole genome shotgun (WGS) entry which is preliminary data.</text>
</comment>
<dbReference type="PANTHER" id="PTHR10292">
    <property type="entry name" value="CLATHRIN HEAVY CHAIN RELATED"/>
    <property type="match status" value="1"/>
</dbReference>
<accession>A0A1C7LU35</accession>
<dbReference type="STRING" id="5627.A0A1C7LU35"/>
<name>A0A1C7LU35_GRIFR</name>
<dbReference type="SUPFAM" id="SSF48371">
    <property type="entry name" value="ARM repeat"/>
    <property type="match status" value="1"/>
</dbReference>
<gene>
    <name evidence="1" type="ORF">A0H81_12285</name>
</gene>
<dbReference type="PANTHER" id="PTHR10292:SF1">
    <property type="entry name" value="CLATHRIN HEAVY CHAIN"/>
    <property type="match status" value="1"/>
</dbReference>
<dbReference type="OrthoDB" id="286814at2759"/>
<dbReference type="Gene3D" id="1.25.40.30">
    <property type="match status" value="1"/>
</dbReference>
<sequence>MQDGSYSNRAWAKLAGFPPGEPGRCERTLGQAQAAANSPRGILRTAQVIKAFKQAPAPHGGLSPIPQYFDILEKGELNHLESVELARPLLPEQGRKQSLENG</sequence>
<dbReference type="EMBL" id="LUGG01000023">
    <property type="protein sequence ID" value="OBZ67706.1"/>
    <property type="molecule type" value="Genomic_DNA"/>
</dbReference>
<dbReference type="GO" id="GO:0006895">
    <property type="term" value="P:Golgi to endosome transport"/>
    <property type="evidence" value="ECO:0007669"/>
    <property type="project" value="TreeGrafter"/>
</dbReference>
<organism evidence="1 2">
    <name type="scientific">Grifola frondosa</name>
    <name type="common">Maitake</name>
    <name type="synonym">Polyporus frondosus</name>
    <dbReference type="NCBI Taxonomy" id="5627"/>
    <lineage>
        <taxon>Eukaryota</taxon>
        <taxon>Fungi</taxon>
        <taxon>Dikarya</taxon>
        <taxon>Basidiomycota</taxon>
        <taxon>Agaricomycotina</taxon>
        <taxon>Agaricomycetes</taxon>
        <taxon>Polyporales</taxon>
        <taxon>Grifolaceae</taxon>
        <taxon>Grifola</taxon>
    </lineage>
</organism>
<dbReference type="Pfam" id="PF13838">
    <property type="entry name" value="Clathrin_H_link"/>
    <property type="match status" value="1"/>
</dbReference>
<dbReference type="Proteomes" id="UP000092993">
    <property type="component" value="Unassembled WGS sequence"/>
</dbReference>
<keyword evidence="2" id="KW-1185">Reference proteome</keyword>
<dbReference type="GO" id="GO:0006898">
    <property type="term" value="P:receptor-mediated endocytosis"/>
    <property type="evidence" value="ECO:0007669"/>
    <property type="project" value="TreeGrafter"/>
</dbReference>
<dbReference type="AlphaFoldDB" id="A0A1C7LU35"/>
<evidence type="ECO:0000313" key="1">
    <source>
        <dbReference type="EMBL" id="OBZ67706.1"/>
    </source>
</evidence>
<dbReference type="GO" id="GO:0032051">
    <property type="term" value="F:clathrin light chain binding"/>
    <property type="evidence" value="ECO:0007669"/>
    <property type="project" value="TreeGrafter"/>
</dbReference>
<evidence type="ECO:0000313" key="2">
    <source>
        <dbReference type="Proteomes" id="UP000092993"/>
    </source>
</evidence>
<dbReference type="GO" id="GO:0071439">
    <property type="term" value="C:clathrin complex"/>
    <property type="evidence" value="ECO:0007669"/>
    <property type="project" value="TreeGrafter"/>
</dbReference>
<dbReference type="InterPro" id="IPR012331">
    <property type="entry name" value="Clathrin_H-chain_linker"/>
</dbReference>
<dbReference type="GO" id="GO:0005829">
    <property type="term" value="C:cytosol"/>
    <property type="evidence" value="ECO:0007669"/>
    <property type="project" value="GOC"/>
</dbReference>
<proteinExistence type="predicted"/>
<protein>
    <submittedName>
        <fullName evidence="1">Uncharacterized protein</fullName>
    </submittedName>
</protein>